<dbReference type="SMART" id="SM00283">
    <property type="entry name" value="MA"/>
    <property type="match status" value="1"/>
</dbReference>
<keyword evidence="3 9" id="KW-1133">Transmembrane helix</keyword>
<organism evidence="13 14">
    <name type="scientific">Shewanella insulae</name>
    <dbReference type="NCBI Taxonomy" id="2681496"/>
    <lineage>
        <taxon>Bacteria</taxon>
        <taxon>Pseudomonadati</taxon>
        <taxon>Pseudomonadota</taxon>
        <taxon>Gammaproteobacteria</taxon>
        <taxon>Alteromonadales</taxon>
        <taxon>Shewanellaceae</taxon>
        <taxon>Shewanella</taxon>
    </lineage>
</organism>
<dbReference type="Pfam" id="PF00015">
    <property type="entry name" value="MCPsignal"/>
    <property type="match status" value="1"/>
</dbReference>
<keyword evidence="4 9" id="KW-0472">Membrane</keyword>
<dbReference type="PROSITE" id="PS50906">
    <property type="entry name" value="NIT"/>
    <property type="match status" value="1"/>
</dbReference>
<dbReference type="AlphaFoldDB" id="A0A6L7HT10"/>
<dbReference type="GO" id="GO:0007165">
    <property type="term" value="P:signal transduction"/>
    <property type="evidence" value="ECO:0007669"/>
    <property type="project" value="UniProtKB-KW"/>
</dbReference>
<comment type="caution">
    <text evidence="13">The sequence shown here is derived from an EMBL/GenBank/DDBJ whole genome shotgun (WGS) entry which is preliminary data.</text>
</comment>
<dbReference type="InterPro" id="IPR004089">
    <property type="entry name" value="MCPsignal_dom"/>
</dbReference>
<dbReference type="InterPro" id="IPR013587">
    <property type="entry name" value="Nitrate/nitrite_sensing"/>
</dbReference>
<keyword evidence="5 7" id="KW-0807">Transducer</keyword>
<evidence type="ECO:0000313" key="14">
    <source>
        <dbReference type="Proteomes" id="UP000474778"/>
    </source>
</evidence>
<evidence type="ECO:0000256" key="4">
    <source>
        <dbReference type="ARBA" id="ARBA00023136"/>
    </source>
</evidence>
<dbReference type="SMART" id="SM00304">
    <property type="entry name" value="HAMP"/>
    <property type="match status" value="2"/>
</dbReference>
<reference evidence="13 14" key="1">
    <citation type="submission" date="2019-12" db="EMBL/GenBank/DDBJ databases">
        <title>Shewanella insulae sp. nov., isolated from a tidal flat.</title>
        <authorList>
            <person name="Yoon J.-H."/>
        </authorList>
    </citation>
    <scope>NUCLEOTIDE SEQUENCE [LARGE SCALE GENOMIC DNA]</scope>
    <source>
        <strain evidence="13 14">JBTF-M18</strain>
    </source>
</reference>
<dbReference type="InterPro" id="IPR003660">
    <property type="entry name" value="HAMP_dom"/>
</dbReference>
<feature type="domain" description="NIT" evidence="12">
    <location>
        <begin position="55"/>
        <end position="302"/>
    </location>
</feature>
<keyword evidence="2 9" id="KW-0812">Transmembrane</keyword>
<dbReference type="PANTHER" id="PTHR32089">
    <property type="entry name" value="METHYL-ACCEPTING CHEMOTAXIS PROTEIN MCPB"/>
    <property type="match status" value="1"/>
</dbReference>
<accession>A0A6L7HT10</accession>
<feature type="region of interest" description="Disordered" evidence="8">
    <location>
        <begin position="445"/>
        <end position="465"/>
    </location>
</feature>
<feature type="domain" description="Methyl-accepting transducer" evidence="10">
    <location>
        <begin position="391"/>
        <end position="627"/>
    </location>
</feature>
<dbReference type="SUPFAM" id="SSF58104">
    <property type="entry name" value="Methyl-accepting chemotaxis protein (MCP) signaling domain"/>
    <property type="match status" value="1"/>
</dbReference>
<evidence type="ECO:0000256" key="1">
    <source>
        <dbReference type="ARBA" id="ARBA00004141"/>
    </source>
</evidence>
<feature type="compositionally biased region" description="Basic and acidic residues" evidence="8">
    <location>
        <begin position="453"/>
        <end position="465"/>
    </location>
</feature>
<evidence type="ECO:0000256" key="3">
    <source>
        <dbReference type="ARBA" id="ARBA00022989"/>
    </source>
</evidence>
<name>A0A6L7HT10_9GAMM</name>
<dbReference type="GO" id="GO:0006935">
    <property type="term" value="P:chemotaxis"/>
    <property type="evidence" value="ECO:0007669"/>
    <property type="project" value="UniProtKB-ARBA"/>
</dbReference>
<comment type="similarity">
    <text evidence="6">Belongs to the methyl-accepting chemotaxis (MCP) protein family.</text>
</comment>
<dbReference type="FunFam" id="1.10.287.950:FF:000001">
    <property type="entry name" value="Methyl-accepting chemotaxis sensory transducer"/>
    <property type="match status" value="1"/>
</dbReference>
<feature type="domain" description="HAMP" evidence="11">
    <location>
        <begin position="354"/>
        <end position="386"/>
    </location>
</feature>
<evidence type="ECO:0000259" key="12">
    <source>
        <dbReference type="PROSITE" id="PS50906"/>
    </source>
</evidence>
<evidence type="ECO:0000259" key="10">
    <source>
        <dbReference type="PROSITE" id="PS50111"/>
    </source>
</evidence>
<evidence type="ECO:0000256" key="6">
    <source>
        <dbReference type="ARBA" id="ARBA00029447"/>
    </source>
</evidence>
<proteinExistence type="inferred from homology"/>
<dbReference type="GO" id="GO:0016020">
    <property type="term" value="C:membrane"/>
    <property type="evidence" value="ECO:0007669"/>
    <property type="project" value="UniProtKB-SubCell"/>
</dbReference>
<dbReference type="EMBL" id="WRPA01000001">
    <property type="protein sequence ID" value="MXR67315.1"/>
    <property type="molecule type" value="Genomic_DNA"/>
</dbReference>
<dbReference type="PROSITE" id="PS50885">
    <property type="entry name" value="HAMP"/>
    <property type="match status" value="1"/>
</dbReference>
<dbReference type="PROSITE" id="PS50111">
    <property type="entry name" value="CHEMOTAXIS_TRANSDUC_2"/>
    <property type="match status" value="1"/>
</dbReference>
<dbReference type="RefSeq" id="WP_160793319.1">
    <property type="nucleotide sequence ID" value="NZ_WRPA01000001.1"/>
</dbReference>
<gene>
    <name evidence="13" type="ORF">GNT65_01260</name>
</gene>
<protein>
    <submittedName>
        <fullName evidence="13">HAMP domain-containing protein</fullName>
    </submittedName>
</protein>
<dbReference type="CDD" id="cd06225">
    <property type="entry name" value="HAMP"/>
    <property type="match status" value="1"/>
</dbReference>
<evidence type="ECO:0000256" key="7">
    <source>
        <dbReference type="PROSITE-ProRule" id="PRU00284"/>
    </source>
</evidence>
<sequence length="662" mass="72582">MNMQWISDLNIRNKLLLVIVPPILGATFFGLFVVYGQYQLHQGLSQVETLSELAVVNSDFVHELQKERGMSAGFIGSKGKNFGDKLPKQRQLSDEQLNNFRTFTASHELPEAFAQQMNQVSQMMNQLGDIRRRVDSLSISVPEEVTFYTKLNGLLLAIVDQTSQQGASRQIAVESASFAAYLQMKERAGIERAVLSSTFGNSAFKPGMFLKFVNLVSEQNTYQERFLSLATDGVKADFQQVASSPAFMAVTALREKAMGQDASVLKAQSSTDWFAESTARIDALRQFERQLSHHLLSDTRSALASAKSLMVSVIALMVISGLVVIFLSVFIGRYLHGSLRHLYHKVTESQKHYDLSVRVDLSSQDEIGQLGTAFNHMMADFEKVIGMVRTNTQGLLTASQEMEGCARTMREDVALGHSEVDQVASAMTEMSATVQEIAQNAVQASEASGQANKEAKEGSKEVERTADSINELAQEIADAAQAINNLDEDIKGIVDVLGVISGIAEQTNLLALNAAIEAARAGEMGRGFAVVADEVRSLAQRAQTSTEDIRSMTERLERGAKVAVKAMESGRSKAEISVVESKRAGEELIRIVNEVSVIDSMNEQIAAATHEQSAVSEEVNQNAMKISDIYRNTHEVSDRLSQLNESLLNDVSAMSELVSKFK</sequence>
<dbReference type="InterPro" id="IPR010910">
    <property type="entry name" value="Nitrate/nitrite_sensing_bac"/>
</dbReference>
<evidence type="ECO:0000256" key="5">
    <source>
        <dbReference type="ARBA" id="ARBA00023224"/>
    </source>
</evidence>
<evidence type="ECO:0000256" key="9">
    <source>
        <dbReference type="SAM" id="Phobius"/>
    </source>
</evidence>
<evidence type="ECO:0000259" key="11">
    <source>
        <dbReference type="PROSITE" id="PS50885"/>
    </source>
</evidence>
<evidence type="ECO:0000256" key="2">
    <source>
        <dbReference type="ARBA" id="ARBA00022692"/>
    </source>
</evidence>
<dbReference type="Gene3D" id="1.10.287.950">
    <property type="entry name" value="Methyl-accepting chemotaxis protein"/>
    <property type="match status" value="1"/>
</dbReference>
<evidence type="ECO:0000256" key="8">
    <source>
        <dbReference type="SAM" id="MobiDB-lite"/>
    </source>
</evidence>
<comment type="subcellular location">
    <subcellularLocation>
        <location evidence="1">Membrane</location>
        <topology evidence="1">Multi-pass membrane protein</topology>
    </subcellularLocation>
</comment>
<feature type="transmembrane region" description="Helical" evidence="9">
    <location>
        <begin position="309"/>
        <end position="335"/>
    </location>
</feature>
<feature type="transmembrane region" description="Helical" evidence="9">
    <location>
        <begin position="15"/>
        <end position="38"/>
    </location>
</feature>
<dbReference type="PANTHER" id="PTHR32089:SF119">
    <property type="entry name" value="METHYL-ACCEPTING CHEMOTAXIS PROTEIN CTPL"/>
    <property type="match status" value="1"/>
</dbReference>
<evidence type="ECO:0000313" key="13">
    <source>
        <dbReference type="EMBL" id="MXR67315.1"/>
    </source>
</evidence>
<keyword evidence="14" id="KW-1185">Reference proteome</keyword>
<dbReference type="Pfam" id="PF00672">
    <property type="entry name" value="HAMP"/>
    <property type="match status" value="1"/>
</dbReference>
<dbReference type="Pfam" id="PF08376">
    <property type="entry name" value="NIT"/>
    <property type="match status" value="1"/>
</dbReference>
<dbReference type="CDD" id="cd11386">
    <property type="entry name" value="MCP_signal"/>
    <property type="match status" value="1"/>
</dbReference>
<dbReference type="Proteomes" id="UP000474778">
    <property type="component" value="Unassembled WGS sequence"/>
</dbReference>